<dbReference type="Gene3D" id="1.10.10.10">
    <property type="entry name" value="Winged helix-like DNA-binding domain superfamily/Winged helix DNA-binding domain"/>
    <property type="match status" value="2"/>
</dbReference>
<keyword evidence="2" id="KW-0132">Cell division</keyword>
<dbReference type="EMBL" id="CAEZXP010000001">
    <property type="protein sequence ID" value="CAB4690747.1"/>
    <property type="molecule type" value="Genomic_DNA"/>
</dbReference>
<dbReference type="NCBIfam" id="TIGR00281">
    <property type="entry name" value="SMC-Scp complex subunit ScpB"/>
    <property type="match status" value="1"/>
</dbReference>
<evidence type="ECO:0000256" key="2">
    <source>
        <dbReference type="ARBA" id="ARBA00022618"/>
    </source>
</evidence>
<dbReference type="PANTHER" id="PTHR34298:SF2">
    <property type="entry name" value="SEGREGATION AND CONDENSATION PROTEIN B"/>
    <property type="match status" value="1"/>
</dbReference>
<keyword evidence="3" id="KW-0159">Chromosome partition</keyword>
<gene>
    <name evidence="5" type="ORF">UFOPK2399_00696</name>
</gene>
<dbReference type="PIRSF" id="PIRSF019345">
    <property type="entry name" value="ScpB"/>
    <property type="match status" value="1"/>
</dbReference>
<evidence type="ECO:0000256" key="1">
    <source>
        <dbReference type="ARBA" id="ARBA00022490"/>
    </source>
</evidence>
<evidence type="ECO:0000256" key="4">
    <source>
        <dbReference type="ARBA" id="ARBA00023306"/>
    </source>
</evidence>
<keyword evidence="4" id="KW-0131">Cell cycle</keyword>
<dbReference type="Pfam" id="PF04079">
    <property type="entry name" value="SMC_ScpB"/>
    <property type="match status" value="1"/>
</dbReference>
<sequence length="199" mass="21621">MERPLRLISSNPVDELARTIEALLVVAGAPLSVDTLAEATADDADRVEAALELLSERFREGRSGIVLEHVAGGYAFRASREAADACSRLFERPVERGLSQAAMETLAIIAYLGPCTRPEMTRIRGVNVDGVVSGLVERGLVVESGRENEFGAIRYKTTPLFERVFGLESLAALPRLDDLGADVTEIRTRLETVAEKRPA</sequence>
<accession>A0A6J6NWG2</accession>
<dbReference type="GO" id="GO:0051301">
    <property type="term" value="P:cell division"/>
    <property type="evidence" value="ECO:0007669"/>
    <property type="project" value="UniProtKB-KW"/>
</dbReference>
<organism evidence="5">
    <name type="scientific">freshwater metagenome</name>
    <dbReference type="NCBI Taxonomy" id="449393"/>
    <lineage>
        <taxon>unclassified sequences</taxon>
        <taxon>metagenomes</taxon>
        <taxon>ecological metagenomes</taxon>
    </lineage>
</organism>
<dbReference type="InterPro" id="IPR036390">
    <property type="entry name" value="WH_DNA-bd_sf"/>
</dbReference>
<dbReference type="SUPFAM" id="SSF46785">
    <property type="entry name" value="Winged helix' DNA-binding domain"/>
    <property type="match status" value="2"/>
</dbReference>
<keyword evidence="1" id="KW-0963">Cytoplasm</keyword>
<dbReference type="InterPro" id="IPR036388">
    <property type="entry name" value="WH-like_DNA-bd_sf"/>
</dbReference>
<reference evidence="5" key="1">
    <citation type="submission" date="2020-05" db="EMBL/GenBank/DDBJ databases">
        <authorList>
            <person name="Chiriac C."/>
            <person name="Salcher M."/>
            <person name="Ghai R."/>
            <person name="Kavagutti S V."/>
        </authorList>
    </citation>
    <scope>NUCLEOTIDE SEQUENCE</scope>
</reference>
<dbReference type="AlphaFoldDB" id="A0A6J6NWG2"/>
<evidence type="ECO:0000256" key="3">
    <source>
        <dbReference type="ARBA" id="ARBA00022829"/>
    </source>
</evidence>
<name>A0A6J6NWG2_9ZZZZ</name>
<dbReference type="PANTHER" id="PTHR34298">
    <property type="entry name" value="SEGREGATION AND CONDENSATION PROTEIN B"/>
    <property type="match status" value="1"/>
</dbReference>
<dbReference type="InterPro" id="IPR005234">
    <property type="entry name" value="ScpB_csome_segregation"/>
</dbReference>
<proteinExistence type="predicted"/>
<dbReference type="GO" id="GO:0051304">
    <property type="term" value="P:chromosome separation"/>
    <property type="evidence" value="ECO:0007669"/>
    <property type="project" value="InterPro"/>
</dbReference>
<evidence type="ECO:0000313" key="5">
    <source>
        <dbReference type="EMBL" id="CAB4690747.1"/>
    </source>
</evidence>
<protein>
    <submittedName>
        <fullName evidence="5">Unannotated protein</fullName>
    </submittedName>
</protein>